<evidence type="ECO:0000313" key="2">
    <source>
        <dbReference type="EMBL" id="TPP57525.1"/>
    </source>
</evidence>
<dbReference type="Proteomes" id="UP000316759">
    <property type="component" value="Unassembled WGS sequence"/>
</dbReference>
<evidence type="ECO:0000313" key="3">
    <source>
        <dbReference type="Proteomes" id="UP000316759"/>
    </source>
</evidence>
<evidence type="ECO:0000256" key="1">
    <source>
        <dbReference type="SAM" id="MobiDB-lite"/>
    </source>
</evidence>
<proteinExistence type="predicted"/>
<feature type="region of interest" description="Disordered" evidence="1">
    <location>
        <begin position="29"/>
        <end position="50"/>
    </location>
</feature>
<dbReference type="EMBL" id="SUNJ01013081">
    <property type="protein sequence ID" value="TPP57525.1"/>
    <property type="molecule type" value="Genomic_DNA"/>
</dbReference>
<reference evidence="2 3" key="1">
    <citation type="submission" date="2019-04" db="EMBL/GenBank/DDBJ databases">
        <title>Annotation for the trematode Fasciola gigantica.</title>
        <authorList>
            <person name="Choi Y.-J."/>
        </authorList>
    </citation>
    <scope>NUCLEOTIDE SEQUENCE [LARGE SCALE GENOMIC DNA]</scope>
    <source>
        <strain evidence="2">Uganda_cow_1</strain>
    </source>
</reference>
<dbReference type="OrthoDB" id="6253006at2759"/>
<dbReference type="AlphaFoldDB" id="A0A504YBA2"/>
<feature type="compositionally biased region" description="Basic residues" evidence="1">
    <location>
        <begin position="30"/>
        <end position="44"/>
    </location>
</feature>
<organism evidence="2 3">
    <name type="scientific">Fasciola gigantica</name>
    <name type="common">Giant liver fluke</name>
    <dbReference type="NCBI Taxonomy" id="46835"/>
    <lineage>
        <taxon>Eukaryota</taxon>
        <taxon>Metazoa</taxon>
        <taxon>Spiralia</taxon>
        <taxon>Lophotrochozoa</taxon>
        <taxon>Platyhelminthes</taxon>
        <taxon>Trematoda</taxon>
        <taxon>Digenea</taxon>
        <taxon>Plagiorchiida</taxon>
        <taxon>Echinostomata</taxon>
        <taxon>Echinostomatoidea</taxon>
        <taxon>Fasciolidae</taxon>
        <taxon>Fasciola</taxon>
    </lineage>
</organism>
<protein>
    <submittedName>
        <fullName evidence="2">Uncharacterized protein</fullName>
    </submittedName>
</protein>
<keyword evidence="3" id="KW-1185">Reference proteome</keyword>
<gene>
    <name evidence="2" type="ORF">FGIG_07410</name>
</gene>
<accession>A0A504YBA2</accession>
<comment type="caution">
    <text evidence="2">The sequence shown here is derived from an EMBL/GenBank/DDBJ whole genome shotgun (WGS) entry which is preliminary data.</text>
</comment>
<name>A0A504YBA2_FASGI</name>
<sequence length="129" mass="15244">MAFETYVFHQEQIRRYNDWQKIVDASSLKSSKRKSKFHKKKKEKRVTFSEGPDGTVMVNKVYLDDTNGYAPGTLIPRIDRRADGSYWTNKQTINNNQRIYISDDSDYIQSWVPVRDYSNVSRNARPETR</sequence>